<proteinExistence type="predicted"/>
<feature type="compositionally biased region" description="Polar residues" evidence="1">
    <location>
        <begin position="59"/>
        <end position="72"/>
    </location>
</feature>
<dbReference type="EMBL" id="JAQIZT010000013">
    <property type="protein sequence ID" value="KAJ6975272.1"/>
    <property type="molecule type" value="Genomic_DNA"/>
</dbReference>
<evidence type="ECO:0000256" key="1">
    <source>
        <dbReference type="SAM" id="MobiDB-lite"/>
    </source>
</evidence>
<dbReference type="AlphaFoldDB" id="A0AAD6M0N8"/>
<reference evidence="2" key="1">
    <citation type="journal article" date="2023" name="Mol. Ecol. Resour.">
        <title>Chromosome-level genome assembly of a triploid poplar Populus alba 'Berolinensis'.</title>
        <authorList>
            <person name="Chen S."/>
            <person name="Yu Y."/>
            <person name="Wang X."/>
            <person name="Wang S."/>
            <person name="Zhang T."/>
            <person name="Zhou Y."/>
            <person name="He R."/>
            <person name="Meng N."/>
            <person name="Wang Y."/>
            <person name="Liu W."/>
            <person name="Liu Z."/>
            <person name="Liu J."/>
            <person name="Guo Q."/>
            <person name="Huang H."/>
            <person name="Sederoff R.R."/>
            <person name="Wang G."/>
            <person name="Qu G."/>
            <person name="Chen S."/>
        </authorList>
    </citation>
    <scope>NUCLEOTIDE SEQUENCE</scope>
    <source>
        <strain evidence="2">SC-2020</strain>
    </source>
</reference>
<accession>A0AAD6M0N8</accession>
<feature type="compositionally biased region" description="Polar residues" evidence="1">
    <location>
        <begin position="39"/>
        <end position="50"/>
    </location>
</feature>
<comment type="caution">
    <text evidence="2">The sequence shown here is derived from an EMBL/GenBank/DDBJ whole genome shotgun (WGS) entry which is preliminary data.</text>
</comment>
<feature type="region of interest" description="Disordered" evidence="1">
    <location>
        <begin position="1"/>
        <end position="20"/>
    </location>
</feature>
<gene>
    <name evidence="2" type="ORF">NC653_031201</name>
</gene>
<feature type="compositionally biased region" description="Basic and acidic residues" evidence="1">
    <location>
        <begin position="1"/>
        <end position="17"/>
    </location>
</feature>
<evidence type="ECO:0000313" key="2">
    <source>
        <dbReference type="EMBL" id="KAJ6975272.1"/>
    </source>
</evidence>
<dbReference type="Proteomes" id="UP001164929">
    <property type="component" value="Chromosome 13"/>
</dbReference>
<feature type="region of interest" description="Disordered" evidence="1">
    <location>
        <begin position="36"/>
        <end position="72"/>
    </location>
</feature>
<organism evidence="2 3">
    <name type="scientific">Populus alba x Populus x berolinensis</name>
    <dbReference type="NCBI Taxonomy" id="444605"/>
    <lineage>
        <taxon>Eukaryota</taxon>
        <taxon>Viridiplantae</taxon>
        <taxon>Streptophyta</taxon>
        <taxon>Embryophyta</taxon>
        <taxon>Tracheophyta</taxon>
        <taxon>Spermatophyta</taxon>
        <taxon>Magnoliopsida</taxon>
        <taxon>eudicotyledons</taxon>
        <taxon>Gunneridae</taxon>
        <taxon>Pentapetalae</taxon>
        <taxon>rosids</taxon>
        <taxon>fabids</taxon>
        <taxon>Malpighiales</taxon>
        <taxon>Salicaceae</taxon>
        <taxon>Saliceae</taxon>
        <taxon>Populus</taxon>
    </lineage>
</organism>
<evidence type="ECO:0000313" key="3">
    <source>
        <dbReference type="Proteomes" id="UP001164929"/>
    </source>
</evidence>
<keyword evidence="3" id="KW-1185">Reference proteome</keyword>
<sequence>MRDQLQTETSRGLEHQRGAAAKLKHRLERLQIKHVPAESSKSNCVRSQPYRSDHMAEQPTPTQLPTNGSSTATVNMKSSYIIYS</sequence>
<protein>
    <submittedName>
        <fullName evidence="2">Uncharacterized protein</fullName>
    </submittedName>
</protein>
<name>A0AAD6M0N8_9ROSI</name>